<reference evidence="3 4" key="1">
    <citation type="journal article" date="2020" name="Nature">
        <title>Six reference-quality genomes reveal evolution of bat adaptations.</title>
        <authorList>
            <person name="Jebb D."/>
            <person name="Huang Z."/>
            <person name="Pippel M."/>
            <person name="Hughes G.M."/>
            <person name="Lavrichenko K."/>
            <person name="Devanna P."/>
            <person name="Winkler S."/>
            <person name="Jermiin L.S."/>
            <person name="Skirmuntt E.C."/>
            <person name="Katzourakis A."/>
            <person name="Burkitt-Gray L."/>
            <person name="Ray D.A."/>
            <person name="Sullivan K.A.M."/>
            <person name="Roscito J.G."/>
            <person name="Kirilenko B.M."/>
            <person name="Davalos L.M."/>
            <person name="Corthals A.P."/>
            <person name="Power M.L."/>
            <person name="Jones G."/>
            <person name="Ransome R.D."/>
            <person name="Dechmann D.K.N."/>
            <person name="Locatelli A.G."/>
            <person name="Puechmaille S.J."/>
            <person name="Fedrigo O."/>
            <person name="Jarvis E.D."/>
            <person name="Hiller M."/>
            <person name="Vernes S.C."/>
            <person name="Myers E.W."/>
            <person name="Teeling E.C."/>
        </authorList>
    </citation>
    <scope>NUCLEOTIDE SEQUENCE [LARGE SCALE GENOMIC DNA]</scope>
    <source>
        <strain evidence="3">MRhiFer1</strain>
        <tissue evidence="3">Lung</tissue>
    </source>
</reference>
<feature type="region of interest" description="Disordered" evidence="1">
    <location>
        <begin position="159"/>
        <end position="190"/>
    </location>
</feature>
<proteinExistence type="predicted"/>
<feature type="compositionally biased region" description="Polar residues" evidence="1">
    <location>
        <begin position="159"/>
        <end position="169"/>
    </location>
</feature>
<dbReference type="Pfam" id="PF13757">
    <property type="entry name" value="VIT_2"/>
    <property type="match status" value="1"/>
</dbReference>
<protein>
    <submittedName>
        <fullName evidence="3">von Willebrand factor A domain containing 5B1</fullName>
    </submittedName>
</protein>
<evidence type="ECO:0000259" key="2">
    <source>
        <dbReference type="Pfam" id="PF13757"/>
    </source>
</evidence>
<dbReference type="InterPro" id="IPR013694">
    <property type="entry name" value="VIT"/>
</dbReference>
<evidence type="ECO:0000313" key="4">
    <source>
        <dbReference type="Proteomes" id="UP000585614"/>
    </source>
</evidence>
<dbReference type="EMBL" id="JACAGC010000009">
    <property type="protein sequence ID" value="KAF6346014.1"/>
    <property type="molecule type" value="Genomic_DNA"/>
</dbReference>
<comment type="caution">
    <text evidence="3">The sequence shown here is derived from an EMBL/GenBank/DDBJ whole genome shotgun (WGS) entry which is preliminary data.</text>
</comment>
<gene>
    <name evidence="3" type="ORF">mRhiFer1_018251</name>
</gene>
<accession>A0A7J7X8Q0</accession>
<dbReference type="Proteomes" id="UP000585614">
    <property type="component" value="Unassembled WGS sequence"/>
</dbReference>
<feature type="domain" description="VIT" evidence="2">
    <location>
        <begin position="2"/>
        <end position="78"/>
    </location>
</feature>
<dbReference type="PANTHER" id="PTHR46299">
    <property type="entry name" value="VON WILLEBRAND FACTOR A DOMAIN-CONTAINING PROTEIN 5B2-RELATED"/>
    <property type="match status" value="1"/>
</dbReference>
<evidence type="ECO:0000313" key="3">
    <source>
        <dbReference type="EMBL" id="KAF6346014.1"/>
    </source>
</evidence>
<organism evidence="3 4">
    <name type="scientific">Rhinolophus ferrumequinum</name>
    <name type="common">Greater horseshoe bat</name>
    <dbReference type="NCBI Taxonomy" id="59479"/>
    <lineage>
        <taxon>Eukaryota</taxon>
        <taxon>Metazoa</taxon>
        <taxon>Chordata</taxon>
        <taxon>Craniata</taxon>
        <taxon>Vertebrata</taxon>
        <taxon>Euteleostomi</taxon>
        <taxon>Mammalia</taxon>
        <taxon>Eutheria</taxon>
        <taxon>Laurasiatheria</taxon>
        <taxon>Chiroptera</taxon>
        <taxon>Yinpterochiroptera</taxon>
        <taxon>Rhinolophoidea</taxon>
        <taxon>Rhinolophidae</taxon>
        <taxon>Rhinolophinae</taxon>
        <taxon>Rhinolophus</taxon>
    </lineage>
</organism>
<dbReference type="AlphaFoldDB" id="A0A7J7X8Q0"/>
<evidence type="ECO:0000256" key="1">
    <source>
        <dbReference type="SAM" id="MobiDB-lite"/>
    </source>
</evidence>
<dbReference type="InterPro" id="IPR052627">
    <property type="entry name" value="VWA_domain-containing"/>
</dbReference>
<name>A0A7J7X8Q0_RHIFE</name>
<dbReference type="PANTHER" id="PTHR46299:SF1">
    <property type="entry name" value="VON WILLEBRAND FACTOR A DOMAIN-CONTAINING PROTEIN 5B1"/>
    <property type="match status" value="1"/>
</dbReference>
<sequence length="190" mass="20128">MPGLLNQTTGAALPLTASDVTSFVSGYALGLTASLTYGNLEAQPFQGLFVYPLDEYTTVIGFEAVIADRVVTVQIKDKAKMESGHFNPNRIRAATFTGGFGADPVRGQPGDHWPDGERHCLHQHLLRAPHSAQRGCAGPAAGCLRPNCAPVLHGEHWPLQSTGPKQSQALLRHPGPGLLEQAVPGDSPGH</sequence>